<evidence type="ECO:0000256" key="1">
    <source>
        <dbReference type="SAM" id="MobiDB-lite"/>
    </source>
</evidence>
<feature type="domain" description="Domain of unknown function with conserved HDNR motif" evidence="2">
    <location>
        <begin position="4"/>
        <end position="100"/>
    </location>
</feature>
<dbReference type="EMBL" id="CACVKT020007647">
    <property type="protein sequence ID" value="CAC5409744.1"/>
    <property type="molecule type" value="Genomic_DNA"/>
</dbReference>
<proteinExistence type="predicted"/>
<dbReference type="Proteomes" id="UP000507470">
    <property type="component" value="Unassembled WGS sequence"/>
</dbReference>
<dbReference type="Pfam" id="PF15115">
    <property type="entry name" value="HDNR"/>
    <property type="match status" value="1"/>
</dbReference>
<dbReference type="PANTHER" id="PTHR35539:SF1">
    <property type="entry name" value="CDNA SEQUENCE BC048562"/>
    <property type="match status" value="1"/>
</dbReference>
<dbReference type="AlphaFoldDB" id="A0A6J8DRB1"/>
<evidence type="ECO:0000313" key="3">
    <source>
        <dbReference type="EMBL" id="CAC5409744.1"/>
    </source>
</evidence>
<gene>
    <name evidence="3" type="ORF">MCOR_42994</name>
</gene>
<dbReference type="InterPro" id="IPR029369">
    <property type="entry name" value="HDNR"/>
</dbReference>
<organism evidence="3 4">
    <name type="scientific">Mytilus coruscus</name>
    <name type="common">Sea mussel</name>
    <dbReference type="NCBI Taxonomy" id="42192"/>
    <lineage>
        <taxon>Eukaryota</taxon>
        <taxon>Metazoa</taxon>
        <taxon>Spiralia</taxon>
        <taxon>Lophotrochozoa</taxon>
        <taxon>Mollusca</taxon>
        <taxon>Bivalvia</taxon>
        <taxon>Autobranchia</taxon>
        <taxon>Pteriomorphia</taxon>
        <taxon>Mytilida</taxon>
        <taxon>Mytiloidea</taxon>
        <taxon>Mytilidae</taxon>
        <taxon>Mytilinae</taxon>
        <taxon>Mytilus</taxon>
    </lineage>
</organism>
<evidence type="ECO:0000259" key="2">
    <source>
        <dbReference type="Pfam" id="PF15115"/>
    </source>
</evidence>
<name>A0A6J8DRB1_MYTCO</name>
<evidence type="ECO:0000313" key="4">
    <source>
        <dbReference type="Proteomes" id="UP000507470"/>
    </source>
</evidence>
<keyword evidence="4" id="KW-1185">Reference proteome</keyword>
<sequence length="279" mass="31620">MTAATDVVGSWFSSGYYGHFRSKSRNDFVCEYRQIAKPVPPKRFLNRARQPTAKHVFSHHDNRESFLDSALYFEQGLGRKRVPNETYNFKQDFITWMPEREFTERSRPLCSTYRVDFKYSGKSNGNQIPVPIPVPVPQIIIKRPKTSFDGVPTSTYRYAHSEGGPNKPTIDASNNESLKLSLLNRKNRAMSAKPIRYRETVASCLNWVASPRAPTKSATQTDGFMPHPPAPTSEGDRQVTFHREPIQTAPVRETTQVIADPPKLAWTAPVQTTEVATCE</sequence>
<reference evidence="3 4" key="1">
    <citation type="submission" date="2020-06" db="EMBL/GenBank/DDBJ databases">
        <authorList>
            <person name="Li R."/>
            <person name="Bekaert M."/>
        </authorList>
    </citation>
    <scope>NUCLEOTIDE SEQUENCE [LARGE SCALE GENOMIC DNA]</scope>
    <source>
        <strain evidence="4">wild</strain>
    </source>
</reference>
<feature type="region of interest" description="Disordered" evidence="1">
    <location>
        <begin position="213"/>
        <end position="236"/>
    </location>
</feature>
<accession>A0A6J8DRB1</accession>
<dbReference type="PANTHER" id="PTHR35539">
    <property type="entry name" value="CDNA SEQUENCE BC048562"/>
    <property type="match status" value="1"/>
</dbReference>
<protein>
    <recommendedName>
        <fullName evidence="2">Domain of unknown function with conserved HDNR motif domain-containing protein</fullName>
    </recommendedName>
</protein>
<dbReference type="OrthoDB" id="10045229at2759"/>